<name>A0A0F9CEM9_9ZZZZ</name>
<dbReference type="Gene3D" id="3.40.50.300">
    <property type="entry name" value="P-loop containing nucleotide triphosphate hydrolases"/>
    <property type="match status" value="1"/>
</dbReference>
<dbReference type="PANTHER" id="PTHR10799">
    <property type="entry name" value="SNF2/RAD54 HELICASE FAMILY"/>
    <property type="match status" value="1"/>
</dbReference>
<reference evidence="3" key="1">
    <citation type="journal article" date="2015" name="Nature">
        <title>Complex archaea that bridge the gap between prokaryotes and eukaryotes.</title>
        <authorList>
            <person name="Spang A."/>
            <person name="Saw J.H."/>
            <person name="Jorgensen S.L."/>
            <person name="Zaremba-Niedzwiedzka K."/>
            <person name="Martijn J."/>
            <person name="Lind A.E."/>
            <person name="van Eijk R."/>
            <person name="Schleper C."/>
            <person name="Guy L."/>
            <person name="Ettema T.J."/>
        </authorList>
    </citation>
    <scope>NUCLEOTIDE SEQUENCE</scope>
</reference>
<dbReference type="InterPro" id="IPR000330">
    <property type="entry name" value="SNF2_N"/>
</dbReference>
<feature type="non-terminal residue" evidence="3">
    <location>
        <position position="1"/>
    </location>
</feature>
<dbReference type="Pfam" id="PF00271">
    <property type="entry name" value="Helicase_C"/>
    <property type="match status" value="1"/>
</dbReference>
<protein>
    <recommendedName>
        <fullName evidence="2">Helicase C-terminal domain-containing protein</fullName>
    </recommendedName>
</protein>
<evidence type="ECO:0000259" key="2">
    <source>
        <dbReference type="PROSITE" id="PS51194"/>
    </source>
</evidence>
<dbReference type="GO" id="GO:0005524">
    <property type="term" value="F:ATP binding"/>
    <property type="evidence" value="ECO:0007669"/>
    <property type="project" value="InterPro"/>
</dbReference>
<dbReference type="EMBL" id="LAZR01036427">
    <property type="protein sequence ID" value="KKL24862.1"/>
    <property type="molecule type" value="Genomic_DNA"/>
</dbReference>
<dbReference type="SMART" id="SM00490">
    <property type="entry name" value="HELICc"/>
    <property type="match status" value="1"/>
</dbReference>
<dbReference type="CDD" id="cd18793">
    <property type="entry name" value="SF2_C_SNF"/>
    <property type="match status" value="1"/>
</dbReference>
<dbReference type="Pfam" id="PF00176">
    <property type="entry name" value="SNF2-rel_dom"/>
    <property type="match status" value="1"/>
</dbReference>
<evidence type="ECO:0000256" key="1">
    <source>
        <dbReference type="ARBA" id="ARBA00022801"/>
    </source>
</evidence>
<dbReference type="Gene3D" id="3.40.50.10810">
    <property type="entry name" value="Tandem AAA-ATPase domain"/>
    <property type="match status" value="1"/>
</dbReference>
<comment type="caution">
    <text evidence="3">The sequence shown here is derived from an EMBL/GenBank/DDBJ whole genome shotgun (WGS) entry which is preliminary data.</text>
</comment>
<dbReference type="SUPFAM" id="SSF52540">
    <property type="entry name" value="P-loop containing nucleoside triphosphate hydrolases"/>
    <property type="match status" value="2"/>
</dbReference>
<keyword evidence="1" id="KW-0378">Hydrolase</keyword>
<gene>
    <name evidence="3" type="ORF">LCGC14_2411060</name>
</gene>
<dbReference type="InterPro" id="IPR001650">
    <property type="entry name" value="Helicase_C-like"/>
</dbReference>
<dbReference type="GO" id="GO:0016787">
    <property type="term" value="F:hydrolase activity"/>
    <property type="evidence" value="ECO:0007669"/>
    <property type="project" value="UniProtKB-KW"/>
</dbReference>
<dbReference type="PROSITE" id="PS51194">
    <property type="entry name" value="HELICASE_CTER"/>
    <property type="match status" value="1"/>
</dbReference>
<accession>A0A0F9CEM9</accession>
<feature type="domain" description="Helicase C-terminal" evidence="2">
    <location>
        <begin position="208"/>
        <end position="351"/>
    </location>
</feature>
<dbReference type="InterPro" id="IPR049730">
    <property type="entry name" value="SNF2/RAD54-like_C"/>
</dbReference>
<dbReference type="InterPro" id="IPR027417">
    <property type="entry name" value="P-loop_NTPase"/>
</dbReference>
<organism evidence="3">
    <name type="scientific">marine sediment metagenome</name>
    <dbReference type="NCBI Taxonomy" id="412755"/>
    <lineage>
        <taxon>unclassified sequences</taxon>
        <taxon>metagenomes</taxon>
        <taxon>ecological metagenomes</taxon>
    </lineage>
</organism>
<dbReference type="InterPro" id="IPR038718">
    <property type="entry name" value="SNF2-like_sf"/>
</dbReference>
<proteinExistence type="predicted"/>
<dbReference type="AlphaFoldDB" id="A0A0F9CEM9"/>
<evidence type="ECO:0000313" key="3">
    <source>
        <dbReference type="EMBL" id="KKL24862.1"/>
    </source>
</evidence>
<sequence>NYELIIPRRRQDEDGEWEHIPTPEDGARARKWDLVIPDEITKLKNYTTQTAKTVKRLSRIYSLGLSGAPIENRLDDLHSIVDFVMPGLLGPGWLFHQEHCILNRYGGVVGYRGIDSVRERIAPHYLRRTKDKVLTELPPKTYTDVWLEMNHGEWAVYGVIVRQIRQAIKENPKLKAANILTEILRLKQCVDDTRLLGETGIASSKMEALRDILEASEGHKIVAFTQFAEWATLLGEEFDAPVLKGSVSAKARAAMISQFQQDDSPLLICTEAGAYAITLTAADIIIHLDQPWNPAVLRQREDRLHRLGQKGNVQVVSFIARRTVDELVRKIIHRKLKLLREVFQEDAEDTMVGQAVTRADIISLLGGK</sequence>